<organism evidence="2 3">
    <name type="scientific">Almyronema epifaneia S1</name>
    <dbReference type="NCBI Taxonomy" id="2991925"/>
    <lineage>
        <taxon>Bacteria</taxon>
        <taxon>Bacillati</taxon>
        <taxon>Cyanobacteriota</taxon>
        <taxon>Cyanophyceae</taxon>
        <taxon>Nodosilineales</taxon>
        <taxon>Nodosilineaceae</taxon>
        <taxon>Almyronema</taxon>
        <taxon>Almyronema epifaneia</taxon>
    </lineage>
</organism>
<reference evidence="2 3" key="1">
    <citation type="submission" date="2024-10" db="EMBL/GenBank/DDBJ databases">
        <authorList>
            <person name="Ratan Roy A."/>
            <person name="Morales Sandoval P.H."/>
            <person name="De Los Santos Villalobos S."/>
            <person name="Chakraborty S."/>
            <person name="Mukherjee J."/>
        </authorList>
    </citation>
    <scope>NUCLEOTIDE SEQUENCE [LARGE SCALE GENOMIC DNA]</scope>
    <source>
        <strain evidence="2 3">S1</strain>
    </source>
</reference>
<keyword evidence="1" id="KW-0732">Signal</keyword>
<gene>
    <name evidence="2" type="ORF">ACFVKH_06955</name>
</gene>
<evidence type="ECO:0000313" key="2">
    <source>
        <dbReference type="EMBL" id="MFE4106005.1"/>
    </source>
</evidence>
<evidence type="ECO:0000256" key="1">
    <source>
        <dbReference type="SAM" id="SignalP"/>
    </source>
</evidence>
<protein>
    <recommendedName>
        <fullName evidence="4">Tetratricopeptide repeat protein</fullName>
    </recommendedName>
</protein>
<feature type="chain" id="PRO_5047345383" description="Tetratricopeptide repeat protein" evidence="1">
    <location>
        <begin position="35"/>
        <end position="192"/>
    </location>
</feature>
<sequence>MTNSTMLYPHMLINRLSFWVALTLAIALPTTAQAQDNAASSGNSNSQITEVLPQSSILLSIESSERLMQEAEAAIAVQDYPTAIAKLQEVRQLLGQLSGFYRDLSELFTGIDNRISDSHREKALATAQMRDEATFQLALVHRAQNQPELAVPLLIEIVRSQQPTRNLGQRAYQQLFELGFVDAPYPRNQASE</sequence>
<dbReference type="EMBL" id="JBHZOL010000046">
    <property type="protein sequence ID" value="MFE4106005.1"/>
    <property type="molecule type" value="Genomic_DNA"/>
</dbReference>
<feature type="signal peptide" evidence="1">
    <location>
        <begin position="1"/>
        <end position="34"/>
    </location>
</feature>
<comment type="caution">
    <text evidence="2">The sequence shown here is derived from an EMBL/GenBank/DDBJ whole genome shotgun (WGS) entry which is preliminary data.</text>
</comment>
<proteinExistence type="predicted"/>
<dbReference type="RefSeq" id="WP_377963342.1">
    <property type="nucleotide sequence ID" value="NZ_JBHZOL010000046.1"/>
</dbReference>
<evidence type="ECO:0000313" key="3">
    <source>
        <dbReference type="Proteomes" id="UP001600165"/>
    </source>
</evidence>
<evidence type="ECO:0008006" key="4">
    <source>
        <dbReference type="Google" id="ProtNLM"/>
    </source>
</evidence>
<keyword evidence="3" id="KW-1185">Reference proteome</keyword>
<dbReference type="Proteomes" id="UP001600165">
    <property type="component" value="Unassembled WGS sequence"/>
</dbReference>
<accession>A0ABW6IEA1</accession>
<name>A0ABW6IEA1_9CYAN</name>